<gene>
    <name evidence="2" type="ORF">UU37_C0007G0010</name>
</gene>
<dbReference type="AlphaFoldDB" id="A0A0G0UHI2"/>
<evidence type="ECO:0000313" key="3">
    <source>
        <dbReference type="Proteomes" id="UP000033908"/>
    </source>
</evidence>
<keyword evidence="1" id="KW-1133">Transmembrane helix</keyword>
<keyword evidence="1" id="KW-0472">Membrane</keyword>
<organism evidence="2 3">
    <name type="scientific">Candidatus Gottesmanbacteria bacterium GW2011_GWA2_41_12</name>
    <dbReference type="NCBI Taxonomy" id="1618440"/>
    <lineage>
        <taxon>Bacteria</taxon>
        <taxon>Candidatus Gottesmaniibacteriota</taxon>
    </lineage>
</organism>
<evidence type="ECO:0000313" key="2">
    <source>
        <dbReference type="EMBL" id="KKR88293.1"/>
    </source>
</evidence>
<comment type="caution">
    <text evidence="2">The sequence shown here is derived from an EMBL/GenBank/DDBJ whole genome shotgun (WGS) entry which is preliminary data.</text>
</comment>
<dbReference type="EMBL" id="LCAJ01000007">
    <property type="protein sequence ID" value="KKR88293.1"/>
    <property type="molecule type" value="Genomic_DNA"/>
</dbReference>
<sequence length="197" mass="21926">MENREETEDIDIKKVAIFTAVGVVILGAVTYGSYLYSQNRSGGLTIPGGVTYLGPTEVKQQPPTAPTRFTVAPSVTWSDFGGKIYPYIFKYPSTLPMVVFPGDTTDSVAIAWGNIPPQNNILVNVEIISSRDPKYVEMSKLEYVRNWYKFFSGLKGVAKVTPFTNTQGMKDPEVFNRIIDSVKYEANQFYATPTPDK</sequence>
<feature type="transmembrane region" description="Helical" evidence="1">
    <location>
        <begin position="15"/>
        <end position="36"/>
    </location>
</feature>
<reference evidence="2 3" key="1">
    <citation type="journal article" date="2015" name="Nature">
        <title>rRNA introns, odd ribosomes, and small enigmatic genomes across a large radiation of phyla.</title>
        <authorList>
            <person name="Brown C.T."/>
            <person name="Hug L.A."/>
            <person name="Thomas B.C."/>
            <person name="Sharon I."/>
            <person name="Castelle C.J."/>
            <person name="Singh A."/>
            <person name="Wilkins M.J."/>
            <person name="Williams K.H."/>
            <person name="Banfield J.F."/>
        </authorList>
    </citation>
    <scope>NUCLEOTIDE SEQUENCE [LARGE SCALE GENOMIC DNA]</scope>
</reference>
<proteinExistence type="predicted"/>
<accession>A0A0G0UHI2</accession>
<evidence type="ECO:0000256" key="1">
    <source>
        <dbReference type="SAM" id="Phobius"/>
    </source>
</evidence>
<protein>
    <submittedName>
        <fullName evidence="2">Uncharacterized protein</fullName>
    </submittedName>
</protein>
<dbReference type="Proteomes" id="UP000033908">
    <property type="component" value="Unassembled WGS sequence"/>
</dbReference>
<name>A0A0G0UHI2_9BACT</name>
<keyword evidence="1" id="KW-0812">Transmembrane</keyword>